<dbReference type="GO" id="GO:0004252">
    <property type="term" value="F:serine-type endopeptidase activity"/>
    <property type="evidence" value="ECO:0007669"/>
    <property type="project" value="InterPro"/>
</dbReference>
<dbReference type="Pfam" id="PF00089">
    <property type="entry name" value="Trypsin"/>
    <property type="match status" value="2"/>
</dbReference>
<evidence type="ECO:0000259" key="3">
    <source>
        <dbReference type="PROSITE" id="PS50240"/>
    </source>
</evidence>
<dbReference type="PROSITE" id="PS50240">
    <property type="entry name" value="TRYPSIN_DOM"/>
    <property type="match status" value="2"/>
</dbReference>
<evidence type="ECO:0000256" key="2">
    <source>
        <dbReference type="ARBA" id="ARBA00024195"/>
    </source>
</evidence>
<dbReference type="SUPFAM" id="SSF50494">
    <property type="entry name" value="Trypsin-like serine proteases"/>
    <property type="match status" value="4"/>
</dbReference>
<proteinExistence type="inferred from homology"/>
<dbReference type="Proteomes" id="UP000054632">
    <property type="component" value="Unassembled WGS sequence"/>
</dbReference>
<evidence type="ECO:0000313" key="4">
    <source>
        <dbReference type="EMBL" id="KRY66022.1"/>
    </source>
</evidence>
<sequence>MPAIRTIGIKHITVMEFDNQTMLNDLALITLETRIQFDYKIRAICLPHFDFNLNDADWISLTGWKTDTNIECGISHYLPAALYTSVGYPPSYTNAMASPYSMPWNVIIEAEHKICGGVLIRLEKITNSSNTVLSSSSCFFEKFGMAPNHANTKVHLGVHKFPSDTNTVTVGIKHVTSTPYEQEMMKKDIALITLQADVEFNEKIRPICLPSINFKPPVAHKYPLVGWTLSENIPCGTAIVRGPKIQPSVGYPPNFKNVMAMPYSMPWSVIVEAEIATCGGVLIRFNQKSNYTDTVLTSSRCFYKNYKVDHANVKVHLGVHKLPLSRDTVTSGVKCVTTTPLTKTEKQKDLALITLEGGVEISEKIRPICLPSKDLEITTPAVLWLVGWHTKDGYGLPSGKDSFLMQLPVLIITPTNCKKLYTSYSKNNHICGRYVDPILFNITQNVDYGSPLIGQNAGELYVLGTFNGHTLNLNGTGSILIFSRVSTAMEWIVRSSNPSSYMEENKIFLVDHKCGVGKFPQRRVYYYFTPNETNAQEHVKEHIQALPHSFPWSALIRGRKRICGGALVAIPHSYSFAEYVLTTAQCFLDKNDK</sequence>
<evidence type="ECO:0000256" key="1">
    <source>
        <dbReference type="ARBA" id="ARBA00023157"/>
    </source>
</evidence>
<accession>A0A0V1DXI8</accession>
<dbReference type="Gene3D" id="2.40.10.10">
    <property type="entry name" value="Trypsin-like serine proteases"/>
    <property type="match status" value="4"/>
</dbReference>
<dbReference type="GO" id="GO:0006508">
    <property type="term" value="P:proteolysis"/>
    <property type="evidence" value="ECO:0007669"/>
    <property type="project" value="InterPro"/>
</dbReference>
<name>A0A0V1DXI8_TRIPS</name>
<dbReference type="EMBL" id="JYDR01000185">
    <property type="protein sequence ID" value="KRY66022.1"/>
    <property type="molecule type" value="Genomic_DNA"/>
</dbReference>
<protein>
    <submittedName>
        <fullName evidence="4">Polyserase-2</fullName>
    </submittedName>
</protein>
<feature type="domain" description="Peptidase S1" evidence="3">
    <location>
        <begin position="85"/>
        <end position="227"/>
    </location>
</feature>
<organism evidence="4 5">
    <name type="scientific">Trichinella pseudospiralis</name>
    <name type="common">Parasitic roundworm</name>
    <dbReference type="NCBI Taxonomy" id="6337"/>
    <lineage>
        <taxon>Eukaryota</taxon>
        <taxon>Metazoa</taxon>
        <taxon>Ecdysozoa</taxon>
        <taxon>Nematoda</taxon>
        <taxon>Enoplea</taxon>
        <taxon>Dorylaimia</taxon>
        <taxon>Trichinellida</taxon>
        <taxon>Trichinellidae</taxon>
        <taxon>Trichinella</taxon>
    </lineage>
</organism>
<dbReference type="AlphaFoldDB" id="A0A0V1DXI8"/>
<keyword evidence="1" id="KW-1015">Disulfide bond</keyword>
<comment type="similarity">
    <text evidence="2">Belongs to the peptidase S1 family. CLIP subfamily.</text>
</comment>
<dbReference type="InterPro" id="IPR009003">
    <property type="entry name" value="Peptidase_S1_PA"/>
</dbReference>
<evidence type="ECO:0000313" key="5">
    <source>
        <dbReference type="Proteomes" id="UP000054632"/>
    </source>
</evidence>
<gene>
    <name evidence="4" type="primary">PRSS36</name>
    <name evidence="4" type="ORF">T4A_2566</name>
</gene>
<dbReference type="SMART" id="SM00020">
    <property type="entry name" value="Tryp_SPc"/>
    <property type="match status" value="1"/>
</dbReference>
<comment type="caution">
    <text evidence="4">The sequence shown here is derived from an EMBL/GenBank/DDBJ whole genome shotgun (WGS) entry which is preliminary data.</text>
</comment>
<reference evidence="4 5" key="1">
    <citation type="submission" date="2015-01" db="EMBL/GenBank/DDBJ databases">
        <title>Evolution of Trichinella species and genotypes.</title>
        <authorList>
            <person name="Korhonen P.K."/>
            <person name="Edoardo P."/>
            <person name="Giuseppe L.R."/>
            <person name="Gasser R.B."/>
        </authorList>
    </citation>
    <scope>NUCLEOTIDE SEQUENCE [LARGE SCALE GENOMIC DNA]</scope>
    <source>
        <strain evidence="4">ISS13</strain>
    </source>
</reference>
<dbReference type="InterPro" id="IPR051487">
    <property type="entry name" value="Ser/Thr_Proteases_Immune/Dev"/>
</dbReference>
<feature type="domain" description="Peptidase S1" evidence="3">
    <location>
        <begin position="239"/>
        <end position="497"/>
    </location>
</feature>
<dbReference type="InterPro" id="IPR043504">
    <property type="entry name" value="Peptidase_S1_PA_chymotrypsin"/>
</dbReference>
<dbReference type="InterPro" id="IPR001254">
    <property type="entry name" value="Trypsin_dom"/>
</dbReference>
<dbReference type="PANTHER" id="PTHR24256">
    <property type="entry name" value="TRYPTASE-RELATED"/>
    <property type="match status" value="1"/>
</dbReference>